<evidence type="ECO:0000313" key="3">
    <source>
        <dbReference type="EMBL" id="MCG2462986.1"/>
    </source>
</evidence>
<keyword evidence="1" id="KW-0238">DNA-binding</keyword>
<dbReference type="InterPro" id="IPR013762">
    <property type="entry name" value="Integrase-like_cat_sf"/>
</dbReference>
<dbReference type="EMBL" id="JAIRBC010000108">
    <property type="protein sequence ID" value="MCG2462986.1"/>
    <property type="molecule type" value="Genomic_DNA"/>
</dbReference>
<keyword evidence="2" id="KW-0233">DNA recombination</keyword>
<dbReference type="GO" id="GO:0003677">
    <property type="term" value="F:DNA binding"/>
    <property type="evidence" value="ECO:0007669"/>
    <property type="project" value="UniProtKB-KW"/>
</dbReference>
<name>A0AAE3F051_9FLAO</name>
<feature type="non-terminal residue" evidence="3">
    <location>
        <position position="174"/>
    </location>
</feature>
<feature type="non-terminal residue" evidence="3">
    <location>
        <position position="1"/>
    </location>
</feature>
<dbReference type="RefSeq" id="WP_396022353.1">
    <property type="nucleotide sequence ID" value="NZ_JAIRBC010000108.1"/>
</dbReference>
<dbReference type="Gene3D" id="1.10.443.10">
    <property type="entry name" value="Intergrase catalytic core"/>
    <property type="match status" value="1"/>
</dbReference>
<dbReference type="GO" id="GO:0015074">
    <property type="term" value="P:DNA integration"/>
    <property type="evidence" value="ECO:0007669"/>
    <property type="project" value="InterPro"/>
</dbReference>
<dbReference type="SUPFAM" id="SSF56349">
    <property type="entry name" value="DNA breaking-rejoining enzymes"/>
    <property type="match status" value="1"/>
</dbReference>
<comment type="caution">
    <text evidence="3">The sequence shown here is derived from an EMBL/GenBank/DDBJ whole genome shotgun (WGS) entry which is preliminary data.</text>
</comment>
<proteinExistence type="predicted"/>
<dbReference type="InterPro" id="IPR010998">
    <property type="entry name" value="Integrase_recombinase_N"/>
</dbReference>
<evidence type="ECO:0000313" key="4">
    <source>
        <dbReference type="Proteomes" id="UP001200642"/>
    </source>
</evidence>
<reference evidence="3" key="1">
    <citation type="submission" date="2023-02" db="EMBL/GenBank/DDBJ databases">
        <title>Genome of Flavobacteriaceae gen. nov. sp. strain F89.</title>
        <authorList>
            <person name="Wang Y."/>
        </authorList>
    </citation>
    <scope>NUCLEOTIDE SEQUENCE</scope>
    <source>
        <strain evidence="3">F89</strain>
    </source>
</reference>
<dbReference type="Gene3D" id="1.10.150.130">
    <property type="match status" value="1"/>
</dbReference>
<evidence type="ECO:0000256" key="1">
    <source>
        <dbReference type="ARBA" id="ARBA00023125"/>
    </source>
</evidence>
<dbReference type="AlphaFoldDB" id="A0AAE3F051"/>
<protein>
    <submittedName>
        <fullName evidence="3">Site-specific integrase</fullName>
    </submittedName>
</protein>
<organism evidence="3 4">
    <name type="scientific">Cerina litoralis</name>
    <dbReference type="NCBI Taxonomy" id="2874477"/>
    <lineage>
        <taxon>Bacteria</taxon>
        <taxon>Pseudomonadati</taxon>
        <taxon>Bacteroidota</taxon>
        <taxon>Flavobacteriia</taxon>
        <taxon>Flavobacteriales</taxon>
        <taxon>Flavobacteriaceae</taxon>
        <taxon>Cerina</taxon>
    </lineage>
</organism>
<dbReference type="GO" id="GO:0006310">
    <property type="term" value="P:DNA recombination"/>
    <property type="evidence" value="ECO:0007669"/>
    <property type="project" value="UniProtKB-KW"/>
</dbReference>
<dbReference type="Proteomes" id="UP001200642">
    <property type="component" value="Unassembled WGS sequence"/>
</dbReference>
<sequence length="174" mass="20168">NFQAYRESIGNSKNSISAYMRAVRAIYNGAIAEGRFRTDKNPFLQFKVPSTSRTKKRAIIKESFFRIKKLEYQEGSPLWHSKNYGLIMFNCRGMNFADLVKLKVKHIEDDRVNYGRSKTGEAISIGMTPELQKIISYYSEGKSPQDYLFPANNDGSTKSFEKYKSQRRRMNGYL</sequence>
<accession>A0AAE3F051</accession>
<gene>
    <name evidence="3" type="ORF">K8352_19690</name>
</gene>
<evidence type="ECO:0000256" key="2">
    <source>
        <dbReference type="ARBA" id="ARBA00023172"/>
    </source>
</evidence>
<keyword evidence="4" id="KW-1185">Reference proteome</keyword>
<dbReference type="InterPro" id="IPR011010">
    <property type="entry name" value="DNA_brk_join_enz"/>
</dbReference>